<feature type="region of interest" description="Disordered" evidence="3">
    <location>
        <begin position="601"/>
        <end position="623"/>
    </location>
</feature>
<evidence type="ECO:0000256" key="2">
    <source>
        <dbReference type="RuleBase" id="RU363034"/>
    </source>
</evidence>
<dbReference type="SMART" id="SM00020">
    <property type="entry name" value="Tryp_SPc"/>
    <property type="match status" value="1"/>
</dbReference>
<dbReference type="GO" id="GO:0004252">
    <property type="term" value="F:serine-type endopeptidase activity"/>
    <property type="evidence" value="ECO:0007669"/>
    <property type="project" value="InterPro"/>
</dbReference>
<keyword evidence="1" id="KW-1015">Disulfide bond</keyword>
<organism evidence="5 6">
    <name type="scientific">Actinophytocola xanthii</name>
    <dbReference type="NCBI Taxonomy" id="1912961"/>
    <lineage>
        <taxon>Bacteria</taxon>
        <taxon>Bacillati</taxon>
        <taxon>Actinomycetota</taxon>
        <taxon>Actinomycetes</taxon>
        <taxon>Pseudonocardiales</taxon>
        <taxon>Pseudonocardiaceae</taxon>
    </lineage>
</organism>
<dbReference type="PROSITE" id="PS00134">
    <property type="entry name" value="TRYPSIN_HIS"/>
    <property type="match status" value="1"/>
</dbReference>
<dbReference type="RefSeq" id="WP_075128852.1">
    <property type="nucleotide sequence ID" value="NZ_MSIE01000059.1"/>
</dbReference>
<proteinExistence type="predicted"/>
<feature type="domain" description="Peptidase S1" evidence="4">
    <location>
        <begin position="89"/>
        <end position="330"/>
    </location>
</feature>
<keyword evidence="6" id="KW-1185">Reference proteome</keyword>
<dbReference type="InterPro" id="IPR043504">
    <property type="entry name" value="Peptidase_S1_PA_chymotrypsin"/>
</dbReference>
<dbReference type="EMBL" id="MSIE01000059">
    <property type="protein sequence ID" value="OLF12576.1"/>
    <property type="molecule type" value="Genomic_DNA"/>
</dbReference>
<accession>A0A1Q8CDZ0</accession>
<evidence type="ECO:0000313" key="6">
    <source>
        <dbReference type="Proteomes" id="UP000185596"/>
    </source>
</evidence>
<dbReference type="PANTHER" id="PTHR24252:SF24">
    <property type="entry name" value="TRANSMEMBRANE PROTEASE SERINE 2-LIKE ISOFORM X1"/>
    <property type="match status" value="1"/>
</dbReference>
<dbReference type="FunFam" id="2.40.10.10:FF:000068">
    <property type="entry name" value="transmembrane protease serine 2"/>
    <property type="match status" value="1"/>
</dbReference>
<feature type="compositionally biased region" description="Low complexity" evidence="3">
    <location>
        <begin position="601"/>
        <end position="612"/>
    </location>
</feature>
<evidence type="ECO:0000259" key="4">
    <source>
        <dbReference type="PROSITE" id="PS50240"/>
    </source>
</evidence>
<sequence>MLGSSIASRARARAWWREIVGLVGGTALVLGAAAPAGAAPEGDKPAEAPYVAPTVGKTRLATSAAPAPLAIDEKVPGPETRPNGPNKRIVGGAPASLGEYPYFVSLQSSSGGTGDFFCGGSLLTTTKVLTAAHCVDGGTTPASLQVTVGGTTLSGGDVGVVRNISGIAVHPGWNPGTFQNDVAVLTLASPITRTDSGAQWLRLAQGNELNLVDPGDTSTVIGHGSTGLASSSNQLLEVAVPIQADATMTQPQVYGSDFDPATMIGAGPLAGGQDSCQGDSGGPLVITSPTQDIQVGDVSWGTGCALPNKPGVYGELHQGGMQSFVNSQILRPGNDRFGSAQALSGNAGSVTGSNDSATLDPGEAGVEASVWYTWTPTESGNAQIAVNQHGFDSQVNVYTGASVTGLSAVASNDDANGSLQSEVEFNAVAGTTYRIQVDGFGFDYGTYRLSYGVNRPDNDDVASAPDLARAAGGPVFVSTARATGQAGEPAAVFARGDSSVWYRWTAPESGTARFSTFGSNYDTTLAAYTGSLPSMVQVAANDDSNGMLQSLMSFPATAGTTYLIQLSGYAGGRGNAVLGHAVNPPSNDLFNDATPIAGAAGARSGSNARATAEPGEPNFGSTPDASIWWRWTAPASATFRFGTAGSDFDTVLAAAANESGVELTATAFNDDANGTLQSQIEFTASAGTTYWIWVDGYNVHRGTVQLAWSQL</sequence>
<dbReference type="InterPro" id="IPR001314">
    <property type="entry name" value="Peptidase_S1A"/>
</dbReference>
<dbReference type="InterPro" id="IPR033116">
    <property type="entry name" value="TRYPSIN_SER"/>
</dbReference>
<dbReference type="PANTHER" id="PTHR24252">
    <property type="entry name" value="ACROSIN-RELATED"/>
    <property type="match status" value="1"/>
</dbReference>
<dbReference type="OrthoDB" id="5241464at2"/>
<dbReference type="PROSITE" id="PS50240">
    <property type="entry name" value="TRYPSIN_DOM"/>
    <property type="match status" value="1"/>
</dbReference>
<dbReference type="PRINTS" id="PR00722">
    <property type="entry name" value="CHYMOTRYPSIN"/>
</dbReference>
<protein>
    <recommendedName>
        <fullName evidence="4">Peptidase S1 domain-containing protein</fullName>
    </recommendedName>
</protein>
<dbReference type="Gene3D" id="2.40.10.10">
    <property type="entry name" value="Trypsin-like serine proteases"/>
    <property type="match status" value="1"/>
</dbReference>
<name>A0A1Q8CDZ0_9PSEU</name>
<evidence type="ECO:0000256" key="3">
    <source>
        <dbReference type="SAM" id="MobiDB-lite"/>
    </source>
</evidence>
<dbReference type="STRING" id="1912961.BU204_28440"/>
<dbReference type="InterPro" id="IPR001254">
    <property type="entry name" value="Trypsin_dom"/>
</dbReference>
<dbReference type="Gene3D" id="2.60.120.380">
    <property type="match status" value="2"/>
</dbReference>
<dbReference type="SUPFAM" id="SSF50494">
    <property type="entry name" value="Trypsin-like serine proteases"/>
    <property type="match status" value="1"/>
</dbReference>
<keyword evidence="2" id="KW-0645">Protease</keyword>
<dbReference type="PROSITE" id="PS00135">
    <property type="entry name" value="TRYPSIN_SER"/>
    <property type="match status" value="1"/>
</dbReference>
<keyword evidence="2" id="KW-0378">Hydrolase</keyword>
<evidence type="ECO:0000256" key="1">
    <source>
        <dbReference type="ARBA" id="ARBA00023157"/>
    </source>
</evidence>
<dbReference type="InterPro" id="IPR009003">
    <property type="entry name" value="Peptidase_S1_PA"/>
</dbReference>
<dbReference type="Pfam" id="PF00089">
    <property type="entry name" value="Trypsin"/>
    <property type="match status" value="1"/>
</dbReference>
<reference evidence="5 6" key="1">
    <citation type="submission" date="2016-12" db="EMBL/GenBank/DDBJ databases">
        <title>The draft genome sequence of Actinophytocola sp. 11-183.</title>
        <authorList>
            <person name="Wang W."/>
            <person name="Yuan L."/>
        </authorList>
    </citation>
    <scope>NUCLEOTIDE SEQUENCE [LARGE SCALE GENOMIC DNA]</scope>
    <source>
        <strain evidence="5 6">11-183</strain>
    </source>
</reference>
<dbReference type="Proteomes" id="UP000185596">
    <property type="component" value="Unassembled WGS sequence"/>
</dbReference>
<dbReference type="CDD" id="cd00190">
    <property type="entry name" value="Tryp_SPc"/>
    <property type="match status" value="1"/>
</dbReference>
<dbReference type="AlphaFoldDB" id="A0A1Q8CDZ0"/>
<dbReference type="InterPro" id="IPR018114">
    <property type="entry name" value="TRYPSIN_HIS"/>
</dbReference>
<gene>
    <name evidence="5" type="ORF">BU204_28440</name>
</gene>
<comment type="caution">
    <text evidence="5">The sequence shown here is derived from an EMBL/GenBank/DDBJ whole genome shotgun (WGS) entry which is preliminary data.</text>
</comment>
<keyword evidence="2" id="KW-0720">Serine protease</keyword>
<evidence type="ECO:0000313" key="5">
    <source>
        <dbReference type="EMBL" id="OLF12576.1"/>
    </source>
</evidence>
<dbReference type="GO" id="GO:0006508">
    <property type="term" value="P:proteolysis"/>
    <property type="evidence" value="ECO:0007669"/>
    <property type="project" value="UniProtKB-KW"/>
</dbReference>